<dbReference type="EC" id="1.1.1.22" evidence="3 8"/>
<dbReference type="SUPFAM" id="SSF52413">
    <property type="entry name" value="UDP-glucose/GDP-mannose dehydrogenase C-terminal domain"/>
    <property type="match status" value="1"/>
</dbReference>
<dbReference type="InterPro" id="IPR017476">
    <property type="entry name" value="UDP-Glc/GDP-Man"/>
</dbReference>
<dbReference type="GO" id="GO:0003979">
    <property type="term" value="F:UDP-glucose 6-dehydrogenase activity"/>
    <property type="evidence" value="ECO:0007669"/>
    <property type="project" value="UniProtKB-EC"/>
</dbReference>
<keyword evidence="5 8" id="KW-0560">Oxidoreductase</keyword>
<feature type="binding site" evidence="10">
    <location>
        <position position="330"/>
    </location>
    <ligand>
        <name>substrate</name>
    </ligand>
</feature>
<dbReference type="Gene3D" id="1.20.5.100">
    <property type="entry name" value="Cytochrome c1, transmembrane anchor, C-terminal"/>
    <property type="match status" value="1"/>
</dbReference>
<evidence type="ECO:0000256" key="10">
    <source>
        <dbReference type="PIRSR" id="PIRSR500134-2"/>
    </source>
</evidence>
<evidence type="ECO:0000313" key="13">
    <source>
        <dbReference type="EMBL" id="EHD13249.1"/>
    </source>
</evidence>
<dbReference type="Pfam" id="PF03720">
    <property type="entry name" value="UDPG_MGDP_dh_C"/>
    <property type="match status" value="1"/>
</dbReference>
<evidence type="ECO:0000256" key="6">
    <source>
        <dbReference type="ARBA" id="ARBA00023027"/>
    </source>
</evidence>
<dbReference type="EMBL" id="AGFR01000009">
    <property type="protein sequence ID" value="EHD13249.1"/>
    <property type="molecule type" value="Genomic_DNA"/>
</dbReference>
<evidence type="ECO:0000256" key="3">
    <source>
        <dbReference type="ARBA" id="ARBA00012954"/>
    </source>
</evidence>
<dbReference type="Proteomes" id="UP000005939">
    <property type="component" value="Unassembled WGS sequence"/>
</dbReference>
<feature type="binding site" evidence="11">
    <location>
        <position position="272"/>
    </location>
    <ligand>
        <name>NAD(+)</name>
        <dbReference type="ChEBI" id="CHEBI:57540"/>
    </ligand>
</feature>
<dbReference type="Pfam" id="PF00984">
    <property type="entry name" value="UDPG_MGDP_dh"/>
    <property type="match status" value="1"/>
</dbReference>
<comment type="pathway">
    <text evidence="1">Nucleotide-sugar biosynthesis; UDP-alpha-D-glucuronate biosynthesis; UDP-alpha-D-glucuronate from UDP-alpha-D-glucose: step 1/1.</text>
</comment>
<dbReference type="PIRSF" id="PIRSF500134">
    <property type="entry name" value="UDPglc_DH_bac"/>
    <property type="match status" value="1"/>
</dbReference>
<evidence type="ECO:0000256" key="2">
    <source>
        <dbReference type="ARBA" id="ARBA00006601"/>
    </source>
</evidence>
<protein>
    <recommendedName>
        <fullName evidence="4 8">UDP-glucose 6-dehydrogenase</fullName>
        <ecNumber evidence="3 8">1.1.1.22</ecNumber>
    </recommendedName>
</protein>
<feature type="domain" description="UDP-glucose/GDP-mannose dehydrogenase C-terminal" evidence="12">
    <location>
        <begin position="323"/>
        <end position="425"/>
    </location>
</feature>
<dbReference type="GO" id="GO:0006065">
    <property type="term" value="P:UDP-glucuronate biosynthetic process"/>
    <property type="evidence" value="ECO:0007669"/>
    <property type="project" value="UniProtKB-UniPathway"/>
</dbReference>
<comment type="caution">
    <text evidence="13">The sequence shown here is derived from an EMBL/GenBank/DDBJ whole genome shotgun (WGS) entry which is preliminary data.</text>
</comment>
<evidence type="ECO:0000256" key="7">
    <source>
        <dbReference type="ARBA" id="ARBA00047473"/>
    </source>
</evidence>
<accession>G6F1E5</accession>
<dbReference type="Gene3D" id="3.40.50.720">
    <property type="entry name" value="NAD(P)-binding Rossmann-like Domain"/>
    <property type="match status" value="2"/>
</dbReference>
<dbReference type="Pfam" id="PF03721">
    <property type="entry name" value="UDPG_MGDP_dh_N"/>
    <property type="match status" value="1"/>
</dbReference>
<dbReference type="STRING" id="1088868.CIN_14410"/>
<dbReference type="SMART" id="SM00984">
    <property type="entry name" value="UDPG_MGDP_dh_C"/>
    <property type="match status" value="1"/>
</dbReference>
<evidence type="ECO:0000259" key="12">
    <source>
        <dbReference type="SMART" id="SM00984"/>
    </source>
</evidence>
<comment type="catalytic activity">
    <reaction evidence="7 8">
        <text>UDP-alpha-D-glucose + 2 NAD(+) + H2O = UDP-alpha-D-glucuronate + 2 NADH + 3 H(+)</text>
        <dbReference type="Rhea" id="RHEA:23596"/>
        <dbReference type="ChEBI" id="CHEBI:15377"/>
        <dbReference type="ChEBI" id="CHEBI:15378"/>
        <dbReference type="ChEBI" id="CHEBI:57540"/>
        <dbReference type="ChEBI" id="CHEBI:57945"/>
        <dbReference type="ChEBI" id="CHEBI:58052"/>
        <dbReference type="ChEBI" id="CHEBI:58885"/>
        <dbReference type="EC" id="1.1.1.22"/>
    </reaction>
</comment>
<feature type="binding site" evidence="10">
    <location>
        <position position="213"/>
    </location>
    <ligand>
        <name>substrate</name>
    </ligand>
</feature>
<dbReference type="PIRSF" id="PIRSF000124">
    <property type="entry name" value="UDPglc_GDPman_dh"/>
    <property type="match status" value="1"/>
</dbReference>
<dbReference type="InterPro" id="IPR028357">
    <property type="entry name" value="UDPglc_DH_bac"/>
</dbReference>
<evidence type="ECO:0000256" key="5">
    <source>
        <dbReference type="ARBA" id="ARBA00023002"/>
    </source>
</evidence>
<feature type="binding site" evidence="10">
    <location>
        <position position="266"/>
    </location>
    <ligand>
        <name>substrate</name>
    </ligand>
</feature>
<sequence>MRIAMIGGGYVGLVSATCFAEFGLHVNVVETNPDRLNALKQGIIPIYEPGLDILVTNNIKANRLQFFDKIEEAIAECEAIFIAVGTPPRNGDGHADMRYVHQAAEQIATHLKQYAVIVTKSTVPVGTSRRIAQIIHQKNPNLEFDVASNPEFLREGDAIKDCMNPDRVIIGIEKDKADHGKKAQEVMTRLYQPLFQRETPILFTNLESAELAKYASNCFLAMKLSYVNELADLCEQVGGNIEDITKGMGLDPRIGKFFLQPGPGFGGSCFPKDTLALIRIAQEAGNPVRMIETAAQANDARKANISGRIIQLCDGNVNNKTIAILGLTFKPNTDDMRESASLPIIHRLVEAGAIIKAFDPIGNEKAQPLLPKSVQYYDNIQDAATNADALVILTEWSEFRSLSPDSLKSWMTEPLVIDLRNIYNPQTMREQGIQYYSVGRPHKHTVI</sequence>
<dbReference type="InterPro" id="IPR036220">
    <property type="entry name" value="UDP-Glc/GDP-Man_DH_C_sf"/>
</dbReference>
<feature type="active site" description="Nucleophile" evidence="9">
    <location>
        <position position="269"/>
    </location>
</feature>
<dbReference type="InterPro" id="IPR014026">
    <property type="entry name" value="UDP-Glc/GDP-Man_DH_dimer"/>
</dbReference>
<feature type="binding site" evidence="11">
    <location>
        <position position="337"/>
    </location>
    <ligand>
        <name>NAD(+)</name>
        <dbReference type="ChEBI" id="CHEBI:57540"/>
    </ligand>
</feature>
<feature type="binding site" evidence="11">
    <location>
        <position position="86"/>
    </location>
    <ligand>
        <name>NAD(+)</name>
        <dbReference type="ChEBI" id="CHEBI:57540"/>
    </ligand>
</feature>
<dbReference type="SUPFAM" id="SSF51735">
    <property type="entry name" value="NAD(P)-binding Rossmann-fold domains"/>
    <property type="match status" value="1"/>
</dbReference>
<dbReference type="PANTHER" id="PTHR43750:SF3">
    <property type="entry name" value="UDP-GLUCOSE 6-DEHYDROGENASE TUAD"/>
    <property type="match status" value="1"/>
</dbReference>
<evidence type="ECO:0000256" key="9">
    <source>
        <dbReference type="PIRSR" id="PIRSR500134-1"/>
    </source>
</evidence>
<reference evidence="13 14" key="1">
    <citation type="submission" date="2011-10" db="EMBL/GenBank/DDBJ databases">
        <title>Genome Sequence of Commensalibacter intestini A911, isolated from Drosophila gut.</title>
        <authorList>
            <person name="Lee W.-J."/>
            <person name="Kim E.-K."/>
        </authorList>
    </citation>
    <scope>NUCLEOTIDE SEQUENCE [LARGE SCALE GENOMIC DNA]</scope>
    <source>
        <strain evidence="13 14">A911</strain>
    </source>
</reference>
<feature type="binding site" evidence="10">
    <location>
        <begin position="152"/>
        <end position="155"/>
    </location>
    <ligand>
        <name>substrate</name>
    </ligand>
</feature>
<proteinExistence type="inferred from homology"/>
<dbReference type="GO" id="GO:0000271">
    <property type="term" value="P:polysaccharide biosynthetic process"/>
    <property type="evidence" value="ECO:0007669"/>
    <property type="project" value="InterPro"/>
</dbReference>
<dbReference type="InterPro" id="IPR014027">
    <property type="entry name" value="UDP-Glc/GDP-Man_DH_C"/>
</dbReference>
<dbReference type="UniPathway" id="UPA00038">
    <property type="reaction ID" value="UER00491"/>
</dbReference>
<dbReference type="SUPFAM" id="SSF48179">
    <property type="entry name" value="6-phosphogluconate dehydrogenase C-terminal domain-like"/>
    <property type="match status" value="1"/>
</dbReference>
<gene>
    <name evidence="13" type="ORF">CIN_14410</name>
</gene>
<feature type="binding site" evidence="10">
    <location>
        <begin position="258"/>
        <end position="262"/>
    </location>
    <ligand>
        <name>substrate</name>
    </ligand>
</feature>
<evidence type="ECO:0000256" key="4">
    <source>
        <dbReference type="ARBA" id="ARBA00015132"/>
    </source>
</evidence>
<dbReference type="GO" id="GO:0051287">
    <property type="term" value="F:NAD binding"/>
    <property type="evidence" value="ECO:0007669"/>
    <property type="project" value="InterPro"/>
</dbReference>
<keyword evidence="6 8" id="KW-0520">NAD</keyword>
<feature type="binding site" evidence="11">
    <location>
        <position position="122"/>
    </location>
    <ligand>
        <name>NAD(+)</name>
        <dbReference type="ChEBI" id="CHEBI:57540"/>
    </ligand>
</feature>
<dbReference type="InterPro" id="IPR036291">
    <property type="entry name" value="NAD(P)-bd_dom_sf"/>
</dbReference>
<feature type="binding site" evidence="11">
    <location>
        <position position="155"/>
    </location>
    <ligand>
        <name>NAD(+)</name>
        <dbReference type="ChEBI" id="CHEBI:57540"/>
    </ligand>
</feature>
<dbReference type="InterPro" id="IPR001732">
    <property type="entry name" value="UDP-Glc/GDP-Man_DH_N"/>
</dbReference>
<dbReference type="PATRIC" id="fig|1088868.3.peg.1449"/>
<evidence type="ECO:0000256" key="11">
    <source>
        <dbReference type="PIRSR" id="PIRSR500134-3"/>
    </source>
</evidence>
<evidence type="ECO:0000313" key="14">
    <source>
        <dbReference type="Proteomes" id="UP000005939"/>
    </source>
</evidence>
<dbReference type="AlphaFoldDB" id="G6F1E5"/>
<dbReference type="PANTHER" id="PTHR43750">
    <property type="entry name" value="UDP-GLUCOSE 6-DEHYDROGENASE TUAD"/>
    <property type="match status" value="1"/>
</dbReference>
<dbReference type="InterPro" id="IPR008927">
    <property type="entry name" value="6-PGluconate_DH-like_C_sf"/>
</dbReference>
<dbReference type="NCBIfam" id="TIGR03026">
    <property type="entry name" value="NDP-sugDHase"/>
    <property type="match status" value="1"/>
</dbReference>
<name>G6F1E5_9PROT</name>
<evidence type="ECO:0000256" key="1">
    <source>
        <dbReference type="ARBA" id="ARBA00004701"/>
    </source>
</evidence>
<comment type="similarity">
    <text evidence="2 8">Belongs to the UDP-glucose/GDP-mannose dehydrogenase family.</text>
</comment>
<dbReference type="eggNOG" id="COG1004">
    <property type="taxonomic scope" value="Bacteria"/>
</dbReference>
<organism evidence="13 14">
    <name type="scientific">Commensalibacter intestini A911</name>
    <dbReference type="NCBI Taxonomy" id="1088868"/>
    <lineage>
        <taxon>Bacteria</taxon>
        <taxon>Pseudomonadati</taxon>
        <taxon>Pseudomonadota</taxon>
        <taxon>Alphaproteobacteria</taxon>
        <taxon>Acetobacterales</taxon>
        <taxon>Acetobacteraceae</taxon>
    </lineage>
</organism>
<evidence type="ECO:0000256" key="8">
    <source>
        <dbReference type="PIRNR" id="PIRNR000124"/>
    </source>
</evidence>
<feature type="binding site" evidence="11">
    <location>
        <position position="35"/>
    </location>
    <ligand>
        <name>NAD(+)</name>
        <dbReference type="ChEBI" id="CHEBI:57540"/>
    </ligand>
</feature>